<comment type="cofactor">
    <cofactor evidence="14 16">
        <name>FAD</name>
        <dbReference type="ChEBI" id="CHEBI:57692"/>
    </cofactor>
    <text evidence="14 16">Binds 1 FAD per subunit.</text>
</comment>
<evidence type="ECO:0000256" key="3">
    <source>
        <dbReference type="ARBA" id="ARBA00012608"/>
    </source>
</evidence>
<dbReference type="GO" id="GO:0004148">
    <property type="term" value="F:dihydrolipoyl dehydrogenase (NADH) activity"/>
    <property type="evidence" value="ECO:0007669"/>
    <property type="project" value="UniProtKB-EC"/>
</dbReference>
<proteinExistence type="inferred from homology"/>
<evidence type="ECO:0000256" key="12">
    <source>
        <dbReference type="ARBA" id="ARBA00049187"/>
    </source>
</evidence>
<evidence type="ECO:0000313" key="19">
    <source>
        <dbReference type="EMBL" id="RYC39547.1"/>
    </source>
</evidence>
<accession>A0A9X8JFA3</accession>
<keyword evidence="20" id="KW-1185">Reference proteome</keyword>
<dbReference type="GO" id="GO:0050660">
    <property type="term" value="F:flavin adenine dinucleotide binding"/>
    <property type="evidence" value="ECO:0007669"/>
    <property type="project" value="InterPro"/>
</dbReference>
<evidence type="ECO:0000256" key="14">
    <source>
        <dbReference type="PIRSR" id="PIRSR000350-3"/>
    </source>
</evidence>
<evidence type="ECO:0000256" key="16">
    <source>
        <dbReference type="RuleBase" id="RU003692"/>
    </source>
</evidence>
<dbReference type="PRINTS" id="PR00411">
    <property type="entry name" value="PNDRDTASEI"/>
</dbReference>
<feature type="binding site" evidence="14">
    <location>
        <begin position="191"/>
        <end position="198"/>
    </location>
    <ligand>
        <name>NAD(+)</name>
        <dbReference type="ChEBI" id="CHEBI:57540"/>
    </ligand>
</feature>
<evidence type="ECO:0000259" key="18">
    <source>
        <dbReference type="Pfam" id="PF07992"/>
    </source>
</evidence>
<protein>
    <recommendedName>
        <fullName evidence="4 16">Dihydrolipoyl dehydrogenase</fullName>
        <ecNumber evidence="3 16">1.8.1.4</ecNumber>
    </recommendedName>
</protein>
<dbReference type="SUPFAM" id="SSF51905">
    <property type="entry name" value="FAD/NAD(P)-binding domain"/>
    <property type="match status" value="1"/>
</dbReference>
<keyword evidence="9 14" id="KW-0520">NAD</keyword>
<dbReference type="PANTHER" id="PTHR22912">
    <property type="entry name" value="DISULFIDE OXIDOREDUCTASE"/>
    <property type="match status" value="1"/>
</dbReference>
<comment type="similarity">
    <text evidence="2 16">Belongs to the class-I pyridine nucleotide-disulfide oxidoreductase family.</text>
</comment>
<evidence type="ECO:0000256" key="8">
    <source>
        <dbReference type="ARBA" id="ARBA00023002"/>
    </source>
</evidence>
<dbReference type="SUPFAM" id="SSF55424">
    <property type="entry name" value="FAD/NAD-linked reductases, dimerisation (C-terminal) domain"/>
    <property type="match status" value="1"/>
</dbReference>
<dbReference type="InterPro" id="IPR036188">
    <property type="entry name" value="FAD/NAD-bd_sf"/>
</dbReference>
<dbReference type="GO" id="GO:0006103">
    <property type="term" value="P:2-oxoglutarate metabolic process"/>
    <property type="evidence" value="ECO:0007669"/>
    <property type="project" value="TreeGrafter"/>
</dbReference>
<comment type="miscellaneous">
    <text evidence="16">The active site is a redox-active disulfide bond.</text>
</comment>
<dbReference type="OrthoDB" id="9800167at2"/>
<gene>
    <name evidence="19" type="primary">lpdA</name>
    <name evidence="19" type="ORF">CLR69_20900</name>
</gene>
<dbReference type="GO" id="GO:0006979">
    <property type="term" value="P:response to oxidative stress"/>
    <property type="evidence" value="ECO:0007669"/>
    <property type="project" value="UniProtKB-ARBA"/>
</dbReference>
<dbReference type="InterPro" id="IPR023753">
    <property type="entry name" value="FAD/NAD-binding_dom"/>
</dbReference>
<keyword evidence="8 16" id="KW-0560">Oxidoreductase</keyword>
<feature type="binding site" evidence="14">
    <location>
        <begin position="328"/>
        <end position="331"/>
    </location>
    <ligand>
        <name>FAD</name>
        <dbReference type="ChEBI" id="CHEBI:57692"/>
    </ligand>
</feature>
<dbReference type="Gene3D" id="3.30.390.30">
    <property type="match status" value="1"/>
</dbReference>
<dbReference type="Pfam" id="PF07992">
    <property type="entry name" value="Pyr_redox_2"/>
    <property type="match status" value="1"/>
</dbReference>
<evidence type="ECO:0000256" key="11">
    <source>
        <dbReference type="ARBA" id="ARBA00023284"/>
    </source>
</evidence>
<dbReference type="InterPro" id="IPR050151">
    <property type="entry name" value="Class-I_Pyr_Nuc-Dis_Oxidored"/>
</dbReference>
<evidence type="ECO:0000256" key="7">
    <source>
        <dbReference type="ARBA" id="ARBA00022827"/>
    </source>
</evidence>
<evidence type="ECO:0000256" key="4">
    <source>
        <dbReference type="ARBA" id="ARBA00016961"/>
    </source>
</evidence>
<dbReference type="NCBIfam" id="TIGR01350">
    <property type="entry name" value="lipoamide_DH"/>
    <property type="match status" value="1"/>
</dbReference>
<feature type="disulfide bond" description="Redox-active" evidence="15">
    <location>
        <begin position="49"/>
        <end position="54"/>
    </location>
</feature>
<feature type="binding site" evidence="14">
    <location>
        <position position="281"/>
    </location>
    <ligand>
        <name>NAD(+)</name>
        <dbReference type="ChEBI" id="CHEBI:57540"/>
    </ligand>
</feature>
<feature type="binding site" evidence="14">
    <location>
        <position position="214"/>
    </location>
    <ligand>
        <name>NAD(+)</name>
        <dbReference type="ChEBI" id="CHEBI:57540"/>
    </ligand>
</feature>
<dbReference type="PROSITE" id="PS00076">
    <property type="entry name" value="PYRIDINE_REDOX_1"/>
    <property type="match status" value="1"/>
</dbReference>
<dbReference type="PANTHER" id="PTHR22912:SF224">
    <property type="entry name" value="DIHYDROLIPOYL DEHYDROGENASE"/>
    <property type="match status" value="1"/>
</dbReference>
<dbReference type="RefSeq" id="WP_129713050.1">
    <property type="nucleotide sequence ID" value="NZ_JBEHFA010000016.1"/>
</dbReference>
<evidence type="ECO:0000256" key="6">
    <source>
        <dbReference type="ARBA" id="ARBA00022630"/>
    </source>
</evidence>
<dbReference type="Pfam" id="PF02852">
    <property type="entry name" value="Pyr_redox_dim"/>
    <property type="match status" value="1"/>
</dbReference>
<feature type="binding site" evidence="14">
    <location>
        <begin position="154"/>
        <end position="156"/>
    </location>
    <ligand>
        <name>FAD</name>
        <dbReference type="ChEBI" id="CHEBI:57692"/>
    </ligand>
</feature>
<dbReference type="InterPro" id="IPR016156">
    <property type="entry name" value="FAD/NAD-linked_Rdtase_dimer_sf"/>
</dbReference>
<dbReference type="InterPro" id="IPR006258">
    <property type="entry name" value="Lipoamide_DH"/>
</dbReference>
<dbReference type="EC" id="1.8.1.4" evidence="3 16"/>
<evidence type="ECO:0000256" key="13">
    <source>
        <dbReference type="PIRSR" id="PIRSR000350-2"/>
    </source>
</evidence>
<dbReference type="Gene3D" id="3.50.50.60">
    <property type="entry name" value="FAD/NAD(P)-binding domain"/>
    <property type="match status" value="2"/>
</dbReference>
<feature type="binding site" evidence="14">
    <location>
        <position position="322"/>
    </location>
    <ligand>
        <name>FAD</name>
        <dbReference type="ChEBI" id="CHEBI:57692"/>
    </ligand>
</feature>
<comment type="subcellular location">
    <subcellularLocation>
        <location evidence="1">Cytoplasm</location>
    </subcellularLocation>
</comment>
<dbReference type="FunFam" id="3.30.390.30:FF:000001">
    <property type="entry name" value="Dihydrolipoyl dehydrogenase"/>
    <property type="match status" value="1"/>
</dbReference>
<dbReference type="EMBL" id="NWTM01000005">
    <property type="protein sequence ID" value="RYC39547.1"/>
    <property type="molecule type" value="Genomic_DNA"/>
</dbReference>
<dbReference type="InterPro" id="IPR012999">
    <property type="entry name" value="Pyr_OxRdtase_I_AS"/>
</dbReference>
<reference evidence="19 20" key="1">
    <citation type="journal article" date="2018" name="Syst. Appl. Microbiol.">
        <title>Pectobacterium zantedeschiae sp. nov. a new species of a soft rot pathogen isolated from Calla lily (Zantedeschia spp.).</title>
        <authorList>
            <person name="Waleron M."/>
            <person name="Misztak A."/>
            <person name="Waleron M."/>
            <person name="Franczuk M."/>
            <person name="Jonca J."/>
            <person name="Wielgomas B."/>
            <person name="Mikicinski A."/>
            <person name="Popovic T."/>
            <person name="Waleron K."/>
        </authorList>
    </citation>
    <scope>NUCLEOTIDE SEQUENCE [LARGE SCALE GENOMIC DNA]</scope>
    <source>
        <strain evidence="19 20">9M</strain>
    </source>
</reference>
<feature type="domain" description="FAD/NAD(P)-binding" evidence="18">
    <location>
        <begin position="5"/>
        <end position="337"/>
    </location>
</feature>
<sequence length="476" mass="50705">MTKVYDVAVIGAGPGGYIAAIRAAQRKLDTICIDAFTNANGDPSLGGTCLNVGCIPSKSLLQSSELFNQISHKAQEHGITAHSVQINAAQMVQRKDDIVARLTQGIGLLFQKNGVTTLAGRATLQRYADGIWCLDVTQGGESQIIQAHHVIIATGSRPRALPDITVDNELVLDNQGALAMTVPPKRLAVIGAGVIGLELGSVWNRLGSDVTLLEMAETFLPALESRLAKEAQKQLAADGLHMQFGIRIVKIVTRKNEVQVTYEQGDQTHELIVDKLIVAIGREPMLEGLGIEELGLEKDIRGGVVVDEFCRTSHPQLWAIGDVVRGPMLAHKAMAEGVMVADLIAGQAAEPVDFNLIPWVIYTHPEIAWIGQSEAQLKQRGITFNKGNALFAANGRAMALGQAEGRVSLLADAASDRLLGATIIGPQASELINEIALAMAFCASGEDLACTVHAHPTLSEVLHEAALAINKQALHG</sequence>
<evidence type="ECO:0000256" key="5">
    <source>
        <dbReference type="ARBA" id="ARBA00022490"/>
    </source>
</evidence>
<feature type="binding site" evidence="14">
    <location>
        <position position="58"/>
    </location>
    <ligand>
        <name>FAD</name>
        <dbReference type="ChEBI" id="CHEBI:57692"/>
    </ligand>
</feature>
<comment type="catalytic activity">
    <reaction evidence="12 16">
        <text>N(6)-[(R)-dihydrolipoyl]-L-lysyl-[protein] + NAD(+) = N(6)-[(R)-lipoyl]-L-lysyl-[protein] + NADH + H(+)</text>
        <dbReference type="Rhea" id="RHEA:15045"/>
        <dbReference type="Rhea" id="RHEA-COMP:10474"/>
        <dbReference type="Rhea" id="RHEA-COMP:10475"/>
        <dbReference type="ChEBI" id="CHEBI:15378"/>
        <dbReference type="ChEBI" id="CHEBI:57540"/>
        <dbReference type="ChEBI" id="CHEBI:57945"/>
        <dbReference type="ChEBI" id="CHEBI:83099"/>
        <dbReference type="ChEBI" id="CHEBI:83100"/>
        <dbReference type="EC" id="1.8.1.4"/>
    </reaction>
</comment>
<evidence type="ECO:0000256" key="15">
    <source>
        <dbReference type="PIRSR" id="PIRSR000350-4"/>
    </source>
</evidence>
<name>A0A9X8JFA3_9GAMM</name>
<keyword evidence="7 14" id="KW-0274">FAD</keyword>
<evidence type="ECO:0000259" key="17">
    <source>
        <dbReference type="Pfam" id="PF02852"/>
    </source>
</evidence>
<keyword evidence="14" id="KW-0547">Nucleotide-binding</keyword>
<evidence type="ECO:0000256" key="2">
    <source>
        <dbReference type="ARBA" id="ARBA00007532"/>
    </source>
</evidence>
<comment type="caution">
    <text evidence="19">The sequence shown here is derived from an EMBL/GenBank/DDBJ whole genome shotgun (WGS) entry which is preliminary data.</text>
</comment>
<dbReference type="InterPro" id="IPR001100">
    <property type="entry name" value="Pyr_nuc-diS_OxRdtase"/>
</dbReference>
<evidence type="ECO:0000256" key="1">
    <source>
        <dbReference type="ARBA" id="ARBA00004496"/>
    </source>
</evidence>
<dbReference type="PRINTS" id="PR00368">
    <property type="entry name" value="FADPNR"/>
</dbReference>
<evidence type="ECO:0000256" key="9">
    <source>
        <dbReference type="ARBA" id="ARBA00023027"/>
    </source>
</evidence>
<evidence type="ECO:0000313" key="20">
    <source>
        <dbReference type="Proteomes" id="UP001138460"/>
    </source>
</evidence>
<evidence type="ECO:0000256" key="10">
    <source>
        <dbReference type="ARBA" id="ARBA00023157"/>
    </source>
</evidence>
<dbReference type="InterPro" id="IPR004099">
    <property type="entry name" value="Pyr_nucl-diS_OxRdtase_dimer"/>
</dbReference>
<keyword evidence="11 16" id="KW-0676">Redox-active center</keyword>
<keyword evidence="10" id="KW-1015">Disulfide bond</keyword>
<feature type="domain" description="Pyridine nucleotide-disulphide oxidoreductase dimerisation" evidence="17">
    <location>
        <begin position="357"/>
        <end position="466"/>
    </location>
</feature>
<organism evidence="19 20">
    <name type="scientific">Pectobacterium zantedeschiae</name>
    <dbReference type="NCBI Taxonomy" id="2034769"/>
    <lineage>
        <taxon>Bacteria</taxon>
        <taxon>Pseudomonadati</taxon>
        <taxon>Pseudomonadota</taxon>
        <taxon>Gammaproteobacteria</taxon>
        <taxon>Enterobacterales</taxon>
        <taxon>Pectobacteriaceae</taxon>
        <taxon>Pectobacterium</taxon>
    </lineage>
</organism>
<dbReference type="GO" id="GO:0005737">
    <property type="term" value="C:cytoplasm"/>
    <property type="evidence" value="ECO:0007669"/>
    <property type="project" value="UniProtKB-SubCell"/>
</dbReference>
<keyword evidence="6 16" id="KW-0285">Flavoprotein</keyword>
<keyword evidence="5" id="KW-0963">Cytoplasm</keyword>
<feature type="active site" description="Proton acceptor" evidence="13">
    <location>
        <position position="455"/>
    </location>
</feature>
<dbReference type="Proteomes" id="UP001138460">
    <property type="component" value="Unassembled WGS sequence"/>
</dbReference>
<dbReference type="PIRSF" id="PIRSF000350">
    <property type="entry name" value="Mercury_reductase_MerA"/>
    <property type="match status" value="1"/>
</dbReference>
<dbReference type="AlphaFoldDB" id="A0A9X8JFA3"/>